<dbReference type="GO" id="GO:0005524">
    <property type="term" value="F:ATP binding"/>
    <property type="evidence" value="ECO:0007669"/>
    <property type="project" value="UniProtKB-KW"/>
</dbReference>
<dbReference type="InterPro" id="IPR027417">
    <property type="entry name" value="P-loop_NTPase"/>
</dbReference>
<dbReference type="EMBL" id="CPZF01000006">
    <property type="protein sequence ID" value="CNF88107.1"/>
    <property type="molecule type" value="Genomic_DNA"/>
</dbReference>
<keyword evidence="3 8" id="KW-0347">Helicase</keyword>
<dbReference type="GO" id="GO:0003677">
    <property type="term" value="F:DNA binding"/>
    <property type="evidence" value="ECO:0007669"/>
    <property type="project" value="UniProtKB-KW"/>
</dbReference>
<evidence type="ECO:0000313" key="9">
    <source>
        <dbReference type="Proteomes" id="UP000041356"/>
    </source>
</evidence>
<dbReference type="GO" id="GO:0016787">
    <property type="term" value="F:hydrolase activity"/>
    <property type="evidence" value="ECO:0007669"/>
    <property type="project" value="UniProtKB-KW"/>
</dbReference>
<keyword evidence="5" id="KW-0238">DNA-binding</keyword>
<organism evidence="8 9">
    <name type="scientific">Yersinia enterocolitica</name>
    <dbReference type="NCBI Taxonomy" id="630"/>
    <lineage>
        <taxon>Bacteria</taxon>
        <taxon>Pseudomonadati</taxon>
        <taxon>Pseudomonadota</taxon>
        <taxon>Gammaproteobacteria</taxon>
        <taxon>Enterobacterales</taxon>
        <taxon>Yersiniaceae</taxon>
        <taxon>Yersinia</taxon>
    </lineage>
</organism>
<keyword evidence="4" id="KW-0067">ATP-binding</keyword>
<sequence length="331" mass="38872">MDFVNFNVKGLFTFLLEDIVRPYQKVVFNHRIREIQFDNNNPHLRNGYNIKGRQEKLNDGRLNPLHYLTKCETKAHTSYLSKLATKIIKLTKKKPISRLEDMYDYIYIDEVQDLIGWDFEIIKYISKSKLINLMCVGDFRQTIYDSAITTKSPLSSDEKIKFFEESKFTKIVLNKCHRSIQEICDIADTVHLKQNYQKTISAVKNIDIDEDFKNHLGVYIVRLSMVKDYVIKYQPVVLRLNKNIGINDNIENLIKITYGKSKGLGFDRVLIFPTKPYEEFFKGNVDVFEKNKTEESKNKLYVTLTRGRYSVGILMPDEMVNECNIKIWEGE</sequence>
<dbReference type="Gene3D" id="3.40.50.300">
    <property type="entry name" value="P-loop containing nucleotide triphosphate hydrolases"/>
    <property type="match status" value="2"/>
</dbReference>
<evidence type="ECO:0000256" key="2">
    <source>
        <dbReference type="ARBA" id="ARBA00022801"/>
    </source>
</evidence>
<dbReference type="PANTHER" id="PTHR11070">
    <property type="entry name" value="UVRD / RECB / PCRA DNA HELICASE FAMILY MEMBER"/>
    <property type="match status" value="1"/>
</dbReference>
<evidence type="ECO:0000259" key="7">
    <source>
        <dbReference type="Pfam" id="PF00580"/>
    </source>
</evidence>
<evidence type="ECO:0000256" key="6">
    <source>
        <dbReference type="ARBA" id="ARBA00034923"/>
    </source>
</evidence>
<dbReference type="SUPFAM" id="SSF52540">
    <property type="entry name" value="P-loop containing nucleoside triphosphate hydrolases"/>
    <property type="match status" value="1"/>
</dbReference>
<evidence type="ECO:0000256" key="1">
    <source>
        <dbReference type="ARBA" id="ARBA00022741"/>
    </source>
</evidence>
<proteinExistence type="predicted"/>
<dbReference type="InterPro" id="IPR014016">
    <property type="entry name" value="UvrD-like_ATP-bd"/>
</dbReference>
<gene>
    <name evidence="8" type="ORF">ERS137939_02659</name>
</gene>
<dbReference type="Pfam" id="PF00580">
    <property type="entry name" value="UvrD-helicase"/>
    <property type="match status" value="1"/>
</dbReference>
<evidence type="ECO:0000313" key="8">
    <source>
        <dbReference type="EMBL" id="CNF88107.1"/>
    </source>
</evidence>
<keyword evidence="2" id="KW-0378">Hydrolase</keyword>
<dbReference type="AlphaFoldDB" id="A0A9P1PWJ4"/>
<accession>A0A9P1PWJ4</accession>
<dbReference type="Proteomes" id="UP000041356">
    <property type="component" value="Unassembled WGS sequence"/>
</dbReference>
<reference evidence="8 9" key="1">
    <citation type="submission" date="2015-03" db="EMBL/GenBank/DDBJ databases">
        <authorList>
            <consortium name="Pathogen Informatics"/>
            <person name="Murphy D."/>
        </authorList>
    </citation>
    <scope>NUCLEOTIDE SEQUENCE [LARGE SCALE GENOMIC DNA]</scope>
    <source>
        <strain evidence="8 9">IP27818</strain>
    </source>
</reference>
<comment type="caution">
    <text evidence="8">The sequence shown here is derived from an EMBL/GenBank/DDBJ whole genome shotgun (WGS) entry which is preliminary data.</text>
</comment>
<name>A0A9P1PWJ4_YEREN</name>
<keyword evidence="1" id="KW-0547">Nucleotide-binding</keyword>
<dbReference type="Gene3D" id="1.10.10.160">
    <property type="match status" value="1"/>
</dbReference>
<evidence type="ECO:0000256" key="4">
    <source>
        <dbReference type="ARBA" id="ARBA00022840"/>
    </source>
</evidence>
<evidence type="ECO:0000256" key="5">
    <source>
        <dbReference type="ARBA" id="ARBA00023125"/>
    </source>
</evidence>
<dbReference type="GO" id="GO:0043138">
    <property type="term" value="F:3'-5' DNA helicase activity"/>
    <property type="evidence" value="ECO:0007669"/>
    <property type="project" value="TreeGrafter"/>
</dbReference>
<dbReference type="InterPro" id="IPR013986">
    <property type="entry name" value="DExx_box_DNA_helicase_dom_sf"/>
</dbReference>
<dbReference type="GO" id="GO:0000725">
    <property type="term" value="P:recombinational repair"/>
    <property type="evidence" value="ECO:0007669"/>
    <property type="project" value="TreeGrafter"/>
</dbReference>
<dbReference type="InterPro" id="IPR000212">
    <property type="entry name" value="DNA_helicase_UvrD/REP"/>
</dbReference>
<protein>
    <recommendedName>
        <fullName evidence="6">DNA 3'-5' helicase II</fullName>
    </recommendedName>
</protein>
<dbReference type="PANTHER" id="PTHR11070:SF2">
    <property type="entry name" value="ATP-DEPENDENT DNA HELICASE SRS2"/>
    <property type="match status" value="1"/>
</dbReference>
<evidence type="ECO:0000256" key="3">
    <source>
        <dbReference type="ARBA" id="ARBA00022806"/>
    </source>
</evidence>
<feature type="domain" description="UvrD-like helicase ATP-binding" evidence="7">
    <location>
        <begin position="80"/>
        <end position="144"/>
    </location>
</feature>